<keyword evidence="8" id="KW-1185">Reference proteome</keyword>
<dbReference type="InterPro" id="IPR006384">
    <property type="entry name" value="HAD_hydro_PyrdxlP_Pase-like"/>
</dbReference>
<gene>
    <name evidence="7" type="ORF">C0J50_8858</name>
</gene>
<organism evidence="7 8">
    <name type="scientific">Silurus asotus</name>
    <name type="common">Amur catfish</name>
    <name type="synonym">Parasilurus asotus</name>
    <dbReference type="NCBI Taxonomy" id="30991"/>
    <lineage>
        <taxon>Eukaryota</taxon>
        <taxon>Metazoa</taxon>
        <taxon>Chordata</taxon>
        <taxon>Craniata</taxon>
        <taxon>Vertebrata</taxon>
        <taxon>Euteleostomi</taxon>
        <taxon>Actinopterygii</taxon>
        <taxon>Neopterygii</taxon>
        <taxon>Teleostei</taxon>
        <taxon>Ostariophysi</taxon>
        <taxon>Siluriformes</taxon>
        <taxon>Siluridae</taxon>
        <taxon>Silurus</taxon>
    </lineage>
</organism>
<dbReference type="Pfam" id="PF07686">
    <property type="entry name" value="V-set"/>
    <property type="match status" value="2"/>
</dbReference>
<dbReference type="Proteomes" id="UP001205998">
    <property type="component" value="Unassembled WGS sequence"/>
</dbReference>
<dbReference type="SUPFAM" id="SSF48726">
    <property type="entry name" value="Immunoglobulin"/>
    <property type="match status" value="2"/>
</dbReference>
<dbReference type="PANTHER" id="PTHR20889:SF1">
    <property type="entry name" value="PYRIDOXAL PHOSPHATE PHOSPHATASE PHOSPHO2"/>
    <property type="match status" value="1"/>
</dbReference>
<dbReference type="NCBIfam" id="TIGR01489">
    <property type="entry name" value="DKMTPPase-SF"/>
    <property type="match status" value="1"/>
</dbReference>
<dbReference type="PROSITE" id="PS50835">
    <property type="entry name" value="IG_LIKE"/>
    <property type="match status" value="1"/>
</dbReference>
<dbReference type="SUPFAM" id="SSF56784">
    <property type="entry name" value="HAD-like"/>
    <property type="match status" value="1"/>
</dbReference>
<keyword evidence="4" id="KW-0378">Hydrolase</keyword>
<dbReference type="Gene3D" id="3.40.50.1000">
    <property type="entry name" value="HAD superfamily/HAD-like"/>
    <property type="match status" value="1"/>
</dbReference>
<accession>A0AAD5FGR1</accession>
<dbReference type="SMART" id="SM00409">
    <property type="entry name" value="IG"/>
    <property type="match status" value="1"/>
</dbReference>
<dbReference type="InterPro" id="IPR036412">
    <property type="entry name" value="HAD-like_sf"/>
</dbReference>
<keyword evidence="3" id="KW-0479">Metal-binding</keyword>
<dbReference type="PANTHER" id="PTHR20889">
    <property type="entry name" value="PHOSPHATASE, ORPHAN 1, 2"/>
    <property type="match status" value="1"/>
</dbReference>
<sequence>MWVTSGRFSLSDDTKSAKSEFSVMIREITVEDTGTYQCGVEISQEKYIYTPVELKVKEDVSFKKTINKTVHVRGDVNISCTYPESHKNDNKFLCKRHTTGACLYMATNKEDVSVRKFPLYDDREKHVFTVSLNDVTKQDSGEYWCGAEVAWKQDHGYNVYFTHINLTVTALEMSSVKLLSLPFLQAEMKTKTLVAFDFDHTLVDENSDIWVIQCTPGQSLPAWLEKSYQRGRWTEYMGRVFNYIGDQSVRPDTVRELMQTIPFTSGMIELLKFIGRNKNDFDCIIISDSNTLFIEWILEGAGVASDVNGIFSNPASVDRRGYIEVRCFHSHSCERCPVNMCKQKALADFKEKQADAGVHYHTVCYSGDGSNDFCPLTLLNEGDFAMPRKGYSLEKLLAKNRSEGNTPKAQVIPWSSGIEILNQLKIIQKRAELF</sequence>
<dbReference type="InterPro" id="IPR016965">
    <property type="entry name" value="Pase_PHOSPHO-typ"/>
</dbReference>
<proteinExistence type="inferred from homology"/>
<comment type="caution">
    <text evidence="7">The sequence shown here is derived from an EMBL/GenBank/DDBJ whole genome shotgun (WGS) entry which is preliminary data.</text>
</comment>
<dbReference type="AlphaFoldDB" id="A0AAD5FGR1"/>
<dbReference type="NCBIfam" id="TIGR01488">
    <property type="entry name" value="HAD-SF-IB"/>
    <property type="match status" value="1"/>
</dbReference>
<evidence type="ECO:0000256" key="2">
    <source>
        <dbReference type="ARBA" id="ARBA00008541"/>
    </source>
</evidence>
<evidence type="ECO:0000256" key="1">
    <source>
        <dbReference type="ARBA" id="ARBA00001946"/>
    </source>
</evidence>
<dbReference type="GO" id="GO:0046872">
    <property type="term" value="F:metal ion binding"/>
    <property type="evidence" value="ECO:0007669"/>
    <property type="project" value="UniProtKB-KW"/>
</dbReference>
<evidence type="ECO:0000259" key="6">
    <source>
        <dbReference type="PROSITE" id="PS50835"/>
    </source>
</evidence>
<evidence type="ECO:0000256" key="5">
    <source>
        <dbReference type="ARBA" id="ARBA00022842"/>
    </source>
</evidence>
<dbReference type="GO" id="GO:0016791">
    <property type="term" value="F:phosphatase activity"/>
    <property type="evidence" value="ECO:0007669"/>
    <property type="project" value="InterPro"/>
</dbReference>
<evidence type="ECO:0000313" key="8">
    <source>
        <dbReference type="Proteomes" id="UP001205998"/>
    </source>
</evidence>
<reference evidence="7" key="1">
    <citation type="submission" date="2018-07" db="EMBL/GenBank/DDBJ databases">
        <title>Comparative genomics of catfishes provides insights into carnivory and benthic adaptation.</title>
        <authorList>
            <person name="Zhang Y."/>
            <person name="Wang D."/>
            <person name="Peng Z."/>
            <person name="Zheng S."/>
            <person name="Shao F."/>
            <person name="Tao W."/>
        </authorList>
    </citation>
    <scope>NUCLEOTIDE SEQUENCE</scope>
    <source>
        <strain evidence="7">Chongqing</strain>
    </source>
</reference>
<dbReference type="InterPro" id="IPR023214">
    <property type="entry name" value="HAD_sf"/>
</dbReference>
<name>A0AAD5FGR1_SILAS</name>
<evidence type="ECO:0000256" key="3">
    <source>
        <dbReference type="ARBA" id="ARBA00022723"/>
    </source>
</evidence>
<dbReference type="InterPro" id="IPR013106">
    <property type="entry name" value="Ig_V-set"/>
</dbReference>
<dbReference type="EMBL" id="MU556918">
    <property type="protein sequence ID" value="KAI5614999.1"/>
    <property type="molecule type" value="Genomic_DNA"/>
</dbReference>
<dbReference type="InterPro" id="IPR003599">
    <property type="entry name" value="Ig_sub"/>
</dbReference>
<evidence type="ECO:0000313" key="7">
    <source>
        <dbReference type="EMBL" id="KAI5614999.1"/>
    </source>
</evidence>
<dbReference type="Gene3D" id="2.60.40.10">
    <property type="entry name" value="Immunoglobulins"/>
    <property type="match status" value="2"/>
</dbReference>
<feature type="domain" description="Ig-like" evidence="6">
    <location>
        <begin position="1"/>
        <end position="49"/>
    </location>
</feature>
<comment type="cofactor">
    <cofactor evidence="1">
        <name>Mg(2+)</name>
        <dbReference type="ChEBI" id="CHEBI:18420"/>
    </cofactor>
</comment>
<dbReference type="Pfam" id="PF06888">
    <property type="entry name" value="Put_Phosphatase"/>
    <property type="match status" value="1"/>
</dbReference>
<evidence type="ECO:0000256" key="4">
    <source>
        <dbReference type="ARBA" id="ARBA00022801"/>
    </source>
</evidence>
<dbReference type="InterPro" id="IPR013783">
    <property type="entry name" value="Ig-like_fold"/>
</dbReference>
<dbReference type="InterPro" id="IPR007110">
    <property type="entry name" value="Ig-like_dom"/>
</dbReference>
<dbReference type="InterPro" id="IPR036179">
    <property type="entry name" value="Ig-like_dom_sf"/>
</dbReference>
<comment type="similarity">
    <text evidence="2">Belongs to the HAD-like hydrolase superfamily. PHOSPHO family.</text>
</comment>
<keyword evidence="5" id="KW-0460">Magnesium</keyword>
<protein>
    <submittedName>
        <fullName evidence="7">Pyridoxal phosphate phosphatase PHOSPHO2</fullName>
    </submittedName>
</protein>